<protein>
    <submittedName>
        <fullName evidence="2">Potassium voltage-gated channel subfamily KQT member 2</fullName>
    </submittedName>
</protein>
<evidence type="ECO:0000256" key="1">
    <source>
        <dbReference type="SAM" id="MobiDB-lite"/>
    </source>
</evidence>
<dbReference type="AlphaFoldDB" id="A0AAW1B127"/>
<evidence type="ECO:0000313" key="2">
    <source>
        <dbReference type="EMBL" id="KAK9395670.1"/>
    </source>
</evidence>
<gene>
    <name evidence="2" type="ORF">NXF25_019031</name>
</gene>
<organism evidence="2 3">
    <name type="scientific">Crotalus adamanteus</name>
    <name type="common">Eastern diamondback rattlesnake</name>
    <dbReference type="NCBI Taxonomy" id="8729"/>
    <lineage>
        <taxon>Eukaryota</taxon>
        <taxon>Metazoa</taxon>
        <taxon>Chordata</taxon>
        <taxon>Craniata</taxon>
        <taxon>Vertebrata</taxon>
        <taxon>Euteleostomi</taxon>
        <taxon>Lepidosauria</taxon>
        <taxon>Squamata</taxon>
        <taxon>Bifurcata</taxon>
        <taxon>Unidentata</taxon>
        <taxon>Episquamata</taxon>
        <taxon>Toxicofera</taxon>
        <taxon>Serpentes</taxon>
        <taxon>Colubroidea</taxon>
        <taxon>Viperidae</taxon>
        <taxon>Crotalinae</taxon>
        <taxon>Crotalus</taxon>
    </lineage>
</organism>
<dbReference type="Proteomes" id="UP001474421">
    <property type="component" value="Unassembled WGS sequence"/>
</dbReference>
<dbReference type="GO" id="GO:0005249">
    <property type="term" value="F:voltage-gated potassium channel activity"/>
    <property type="evidence" value="ECO:0007669"/>
    <property type="project" value="InterPro"/>
</dbReference>
<feature type="region of interest" description="Disordered" evidence="1">
    <location>
        <begin position="36"/>
        <end position="78"/>
    </location>
</feature>
<evidence type="ECO:0000313" key="3">
    <source>
        <dbReference type="Proteomes" id="UP001474421"/>
    </source>
</evidence>
<feature type="compositionally biased region" description="Low complexity" evidence="1">
    <location>
        <begin position="62"/>
        <end position="75"/>
    </location>
</feature>
<proteinExistence type="predicted"/>
<keyword evidence="3" id="KW-1185">Reference proteome</keyword>
<comment type="caution">
    <text evidence="2">The sequence shown here is derived from an EMBL/GenBank/DDBJ whole genome shotgun (WGS) entry which is preliminary data.</text>
</comment>
<dbReference type="PRINTS" id="PR01461">
    <property type="entry name" value="KCNQ2CHANNEL"/>
</dbReference>
<dbReference type="EMBL" id="JAOTOJ010000009">
    <property type="protein sequence ID" value="KAK9395670.1"/>
    <property type="molecule type" value="Genomic_DNA"/>
</dbReference>
<name>A0AAW1B127_CROAD</name>
<sequence length="98" mass="10005">MVQKSRNRGIYLGSSGEKKVGFVGLDPSASESSCDGALLIGGSEGGSGKHGSILSKPHSAVSTSRPRGTPSTTRSKISCTTCWKGPAAGRSSTMLMCE</sequence>
<dbReference type="GO" id="GO:0016020">
    <property type="term" value="C:membrane"/>
    <property type="evidence" value="ECO:0007669"/>
    <property type="project" value="InterPro"/>
</dbReference>
<accession>A0AAW1B127</accession>
<dbReference type="InterPro" id="IPR003947">
    <property type="entry name" value="K_chnl_volt-dep_KCNQ2"/>
</dbReference>
<reference evidence="2 3" key="1">
    <citation type="journal article" date="2024" name="Proc. Natl. Acad. Sci. U.S.A.">
        <title>The genetic regulatory architecture and epigenomic basis for age-related changes in rattlesnake venom.</title>
        <authorList>
            <person name="Hogan M.P."/>
            <person name="Holding M.L."/>
            <person name="Nystrom G.S."/>
            <person name="Colston T.J."/>
            <person name="Bartlett D.A."/>
            <person name="Mason A.J."/>
            <person name="Ellsworth S.A."/>
            <person name="Rautsaw R.M."/>
            <person name="Lawrence K.C."/>
            <person name="Strickland J.L."/>
            <person name="He B."/>
            <person name="Fraser P."/>
            <person name="Margres M.J."/>
            <person name="Gilbert D.M."/>
            <person name="Gibbs H.L."/>
            <person name="Parkinson C.L."/>
            <person name="Rokyta D.R."/>
        </authorList>
    </citation>
    <scope>NUCLEOTIDE SEQUENCE [LARGE SCALE GENOMIC DNA]</scope>
    <source>
        <strain evidence="2">DRR0105</strain>
    </source>
</reference>